<dbReference type="GO" id="GO:0016740">
    <property type="term" value="F:transferase activity"/>
    <property type="evidence" value="ECO:0007669"/>
    <property type="project" value="UniProtKB-KW"/>
</dbReference>
<evidence type="ECO:0000256" key="4">
    <source>
        <dbReference type="ARBA" id="ARBA00022833"/>
    </source>
</evidence>
<evidence type="ECO:0000256" key="3">
    <source>
        <dbReference type="ARBA" id="ARBA00022801"/>
    </source>
</evidence>
<dbReference type="InterPro" id="IPR024775">
    <property type="entry name" value="DinB-like"/>
</dbReference>
<keyword evidence="3" id="KW-0378">Hydrolase</keyword>
<dbReference type="SUPFAM" id="SSF109854">
    <property type="entry name" value="DinB/YfiT-like putative metalloenzymes"/>
    <property type="match status" value="1"/>
</dbReference>
<dbReference type="RefSeq" id="WP_377503478.1">
    <property type="nucleotide sequence ID" value="NZ_JBHULU010000004.1"/>
</dbReference>
<proteinExistence type="inferred from homology"/>
<dbReference type="NCBIfam" id="NF009807">
    <property type="entry name" value="PRK13291.1"/>
    <property type="match status" value="1"/>
</dbReference>
<keyword evidence="1" id="KW-0963">Cytoplasm</keyword>
<evidence type="ECO:0000313" key="6">
    <source>
        <dbReference type="EMBL" id="MFD2513019.1"/>
    </source>
</evidence>
<accession>A0ABW5IJ51</accession>
<keyword evidence="4" id="KW-0862">Zinc</keyword>
<reference evidence="7" key="1">
    <citation type="journal article" date="2019" name="Int. J. Syst. Evol. Microbiol.">
        <title>The Global Catalogue of Microorganisms (GCM) 10K type strain sequencing project: providing services to taxonomists for standard genome sequencing and annotation.</title>
        <authorList>
            <consortium name="The Broad Institute Genomics Platform"/>
            <consortium name="The Broad Institute Genome Sequencing Center for Infectious Disease"/>
            <person name="Wu L."/>
            <person name="Ma J."/>
        </authorList>
    </citation>
    <scope>NUCLEOTIDE SEQUENCE [LARGE SCALE GENOMIC DNA]</scope>
    <source>
        <strain evidence="7">KCTC 42498</strain>
    </source>
</reference>
<protein>
    <submittedName>
        <fullName evidence="6">YfiT family bacillithiol transferase</fullName>
    </submittedName>
</protein>
<keyword evidence="2" id="KW-0479">Metal-binding</keyword>
<comment type="caution">
    <text evidence="6">The sequence shown here is derived from an EMBL/GenBank/DDBJ whole genome shotgun (WGS) entry which is preliminary data.</text>
</comment>
<dbReference type="InterPro" id="IPR023774">
    <property type="entry name" value="Put_metal_dep_hydrolase_YfiT"/>
</dbReference>
<name>A0ABW5IJ51_9BACT</name>
<evidence type="ECO:0000256" key="1">
    <source>
        <dbReference type="ARBA" id="ARBA00022490"/>
    </source>
</evidence>
<evidence type="ECO:0000256" key="2">
    <source>
        <dbReference type="ARBA" id="ARBA00022723"/>
    </source>
</evidence>
<dbReference type="EMBL" id="JBHULU010000004">
    <property type="protein sequence ID" value="MFD2513019.1"/>
    <property type="molecule type" value="Genomic_DNA"/>
</dbReference>
<keyword evidence="7" id="KW-1185">Reference proteome</keyword>
<evidence type="ECO:0000259" key="5">
    <source>
        <dbReference type="Pfam" id="PF12867"/>
    </source>
</evidence>
<evidence type="ECO:0000313" key="7">
    <source>
        <dbReference type="Proteomes" id="UP001597544"/>
    </source>
</evidence>
<dbReference type="Proteomes" id="UP001597544">
    <property type="component" value="Unassembled WGS sequence"/>
</dbReference>
<sequence length="186" mass="21242">MSDEELEQLRYPIGKFNASQPITQEAVEQFILSIGQLPEKLQQMVAKLTPEQFNTPYRPDGWTVRQVVHHLPDSHLNGYARHKLALTEEVPTIKTYNEGEWAELLDSTQGDPGISISLLAALHLRWVLLLKTLTPEQLDRKLNHPLSGECSIRQSIGIYAWHGEHHLAQIQALINRKNWKAAEQET</sequence>
<keyword evidence="6" id="KW-0808">Transferase</keyword>
<organism evidence="6 7">
    <name type="scientific">Pontibacter locisalis</name>
    <dbReference type="NCBI Taxonomy" id="1719035"/>
    <lineage>
        <taxon>Bacteria</taxon>
        <taxon>Pseudomonadati</taxon>
        <taxon>Bacteroidota</taxon>
        <taxon>Cytophagia</taxon>
        <taxon>Cytophagales</taxon>
        <taxon>Hymenobacteraceae</taxon>
        <taxon>Pontibacter</taxon>
    </lineage>
</organism>
<feature type="domain" description="DinB-like" evidence="5">
    <location>
        <begin position="37"/>
        <end position="170"/>
    </location>
</feature>
<dbReference type="Pfam" id="PF12867">
    <property type="entry name" value="DinB_2"/>
    <property type="match status" value="1"/>
</dbReference>
<dbReference type="Gene3D" id="1.20.120.450">
    <property type="entry name" value="dinb family like domain"/>
    <property type="match status" value="1"/>
</dbReference>
<gene>
    <name evidence="6" type="ORF">ACFSRY_04020</name>
</gene>
<dbReference type="InterPro" id="IPR034660">
    <property type="entry name" value="DinB/YfiT-like"/>
</dbReference>
<dbReference type="HAMAP" id="MF_01256">
    <property type="entry name" value="YfiT_hydrol"/>
    <property type="match status" value="1"/>
</dbReference>